<dbReference type="InterPro" id="IPR021983">
    <property type="entry name" value="PRP8_domainIV"/>
</dbReference>
<feature type="domain" description="MPN" evidence="11">
    <location>
        <begin position="1551"/>
        <end position="1681"/>
    </location>
</feature>
<dbReference type="GO" id="GO:0030623">
    <property type="term" value="F:U5 snRNA binding"/>
    <property type="evidence" value="ECO:0007669"/>
    <property type="project" value="TreeGrafter"/>
</dbReference>
<dbReference type="GO" id="GO:0000974">
    <property type="term" value="C:Prp19 complex"/>
    <property type="evidence" value="ECO:0007669"/>
    <property type="project" value="UniProtKB-ARBA"/>
</dbReference>
<dbReference type="InterPro" id="IPR036844">
    <property type="entry name" value="Hint_dom_sf"/>
</dbReference>
<dbReference type="SMART" id="SM00232">
    <property type="entry name" value="JAB_MPN"/>
    <property type="match status" value="1"/>
</dbReference>
<dbReference type="SUPFAM" id="SSF51294">
    <property type="entry name" value="Hedgehog/intein (Hint) domain"/>
    <property type="match status" value="2"/>
</dbReference>
<evidence type="ECO:0000256" key="10">
    <source>
        <dbReference type="SAM" id="SignalP"/>
    </source>
</evidence>
<dbReference type="InterPro" id="IPR043172">
    <property type="entry name" value="Prp8_domainIV_palm"/>
</dbReference>
<accession>A0A511KGJ2</accession>
<feature type="region of interest" description="Disordered" evidence="9">
    <location>
        <begin position="442"/>
        <end position="462"/>
    </location>
</feature>
<organism evidence="13 14">
    <name type="scientific">Rhodotorula toruloides</name>
    <name type="common">Yeast</name>
    <name type="synonym">Rhodosporidium toruloides</name>
    <dbReference type="NCBI Taxonomy" id="5286"/>
    <lineage>
        <taxon>Eukaryota</taxon>
        <taxon>Fungi</taxon>
        <taxon>Dikarya</taxon>
        <taxon>Basidiomycota</taxon>
        <taxon>Pucciniomycotina</taxon>
        <taxon>Microbotryomycetes</taxon>
        <taxon>Sporidiobolales</taxon>
        <taxon>Sporidiobolaceae</taxon>
        <taxon>Rhodotorula</taxon>
    </lineage>
</organism>
<dbReference type="Pfam" id="PF05203">
    <property type="entry name" value="Hom_end_hint"/>
    <property type="match status" value="1"/>
</dbReference>
<dbReference type="Gene3D" id="3.10.28.10">
    <property type="entry name" value="Homing endonucleases"/>
    <property type="match status" value="2"/>
</dbReference>
<dbReference type="Gene3D" id="2.170.16.10">
    <property type="entry name" value="Hedgehog/Intein (Hint) domain"/>
    <property type="match status" value="2"/>
</dbReference>
<dbReference type="PANTHER" id="PTHR11140">
    <property type="entry name" value="PRE-MRNA SPLICING FACTOR PRP8"/>
    <property type="match status" value="1"/>
</dbReference>
<evidence type="ECO:0008006" key="15">
    <source>
        <dbReference type="Google" id="ProtNLM"/>
    </source>
</evidence>
<feature type="compositionally biased region" description="Polar residues" evidence="9">
    <location>
        <begin position="445"/>
        <end position="456"/>
    </location>
</feature>
<dbReference type="InterPro" id="IPR027434">
    <property type="entry name" value="Homing_endonucl"/>
</dbReference>
<dbReference type="PROSITE" id="PS50249">
    <property type="entry name" value="MPN"/>
    <property type="match status" value="1"/>
</dbReference>
<dbReference type="GO" id="GO:0008237">
    <property type="term" value="F:metallopeptidase activity"/>
    <property type="evidence" value="ECO:0007669"/>
    <property type="project" value="InterPro"/>
</dbReference>
<dbReference type="GO" id="GO:0030620">
    <property type="term" value="F:U2 snRNA binding"/>
    <property type="evidence" value="ECO:0007669"/>
    <property type="project" value="TreeGrafter"/>
</dbReference>
<evidence type="ECO:0000256" key="8">
    <source>
        <dbReference type="ARBA" id="ARBA00023242"/>
    </source>
</evidence>
<dbReference type="Gene3D" id="1.20.80.40">
    <property type="match status" value="1"/>
</dbReference>
<feature type="domain" description="DOD-type homing endonuclease" evidence="12">
    <location>
        <begin position="801"/>
        <end position="861"/>
    </location>
</feature>
<keyword evidence="5" id="KW-0694">RNA-binding</keyword>
<keyword evidence="2" id="KW-0507">mRNA processing</keyword>
<dbReference type="FunFam" id="1.20.80.40:FF:000001">
    <property type="entry name" value="Pre-mRNA-processing-splicing factor 8"/>
    <property type="match status" value="1"/>
</dbReference>
<dbReference type="PROSITE" id="PS50819">
    <property type="entry name" value="INTEIN_ENDONUCLEASE"/>
    <property type="match status" value="1"/>
</dbReference>
<dbReference type="GO" id="GO:0004519">
    <property type="term" value="F:endonuclease activity"/>
    <property type="evidence" value="ECO:0007669"/>
    <property type="project" value="InterPro"/>
</dbReference>
<dbReference type="SUPFAM" id="SSF55608">
    <property type="entry name" value="Homing endonucleases"/>
    <property type="match status" value="1"/>
</dbReference>
<dbReference type="InterPro" id="IPR007868">
    <property type="entry name" value="Hom_end_hint"/>
</dbReference>
<dbReference type="Gene3D" id="3.30.420.230">
    <property type="match status" value="1"/>
</dbReference>
<keyword evidence="3" id="KW-0747">Spliceosome</keyword>
<comment type="subcellular location">
    <subcellularLocation>
        <location evidence="1">Nucleus</location>
    </subcellularLocation>
</comment>
<dbReference type="GO" id="GO:0005682">
    <property type="term" value="C:U5 snRNP"/>
    <property type="evidence" value="ECO:0007669"/>
    <property type="project" value="UniProtKB-ARBA"/>
</dbReference>
<evidence type="ECO:0000259" key="12">
    <source>
        <dbReference type="PROSITE" id="PS50819"/>
    </source>
</evidence>
<dbReference type="InterPro" id="IPR027652">
    <property type="entry name" value="PRP8"/>
</dbReference>
<dbReference type="GO" id="GO:0071013">
    <property type="term" value="C:catalytic step 2 spliceosome"/>
    <property type="evidence" value="ECO:0007669"/>
    <property type="project" value="TreeGrafter"/>
</dbReference>
<comment type="caution">
    <text evidence="13">The sequence shown here is derived from an EMBL/GenBank/DDBJ whole genome shotgun (WGS) entry which is preliminary data.</text>
</comment>
<dbReference type="Gene3D" id="3.90.1570.40">
    <property type="match status" value="1"/>
</dbReference>
<evidence type="ECO:0000256" key="6">
    <source>
        <dbReference type="ARBA" id="ARBA00023000"/>
    </source>
</evidence>
<dbReference type="FunFam" id="3.90.1570.40:FF:000001">
    <property type="entry name" value="Pre-mRNA-processing-splicing factor 8"/>
    <property type="match status" value="1"/>
</dbReference>
<feature type="compositionally biased region" description="Acidic residues" evidence="9">
    <location>
        <begin position="672"/>
        <end position="684"/>
    </location>
</feature>
<feature type="region of interest" description="Disordered" evidence="9">
    <location>
        <begin position="165"/>
        <end position="227"/>
    </location>
</feature>
<feature type="region of interest" description="Disordered" evidence="9">
    <location>
        <begin position="619"/>
        <end position="647"/>
    </location>
</feature>
<evidence type="ECO:0000259" key="11">
    <source>
        <dbReference type="PROSITE" id="PS50249"/>
    </source>
</evidence>
<evidence type="ECO:0000256" key="9">
    <source>
        <dbReference type="SAM" id="MobiDB-lite"/>
    </source>
</evidence>
<dbReference type="GO" id="GO:0045292">
    <property type="term" value="P:mRNA cis splicing, via spliceosome"/>
    <property type="evidence" value="ECO:0007669"/>
    <property type="project" value="UniProtKB-ARBA"/>
</dbReference>
<dbReference type="CDD" id="cd08056">
    <property type="entry name" value="MPN_PRP8"/>
    <property type="match status" value="1"/>
</dbReference>
<evidence type="ECO:0000313" key="13">
    <source>
        <dbReference type="EMBL" id="GEM09491.1"/>
    </source>
</evidence>
<dbReference type="PROSITE" id="PS50817">
    <property type="entry name" value="INTEIN_N_TER"/>
    <property type="match status" value="1"/>
</dbReference>
<feature type="chain" id="PRO_5021895064" description="Proteophosphoglycan ppg4" evidence="10">
    <location>
        <begin position="17"/>
        <end position="1781"/>
    </location>
</feature>
<feature type="compositionally biased region" description="Low complexity" evidence="9">
    <location>
        <begin position="630"/>
        <end position="640"/>
    </location>
</feature>
<feature type="compositionally biased region" description="Basic and acidic residues" evidence="9">
    <location>
        <begin position="195"/>
        <end position="224"/>
    </location>
</feature>
<feature type="region of interest" description="Disordered" evidence="9">
    <location>
        <begin position="239"/>
        <end position="262"/>
    </location>
</feature>
<dbReference type="Pfam" id="PF12134">
    <property type="entry name" value="PRP8_domainIV"/>
    <property type="match status" value="1"/>
</dbReference>
<dbReference type="Proteomes" id="UP000321518">
    <property type="component" value="Unassembled WGS sequence"/>
</dbReference>
<dbReference type="InterPro" id="IPR019580">
    <property type="entry name" value="Prp8_U6-snRNA-bd"/>
</dbReference>
<keyword evidence="4" id="KW-0068">Autocatalytic cleavage</keyword>
<keyword evidence="8" id="KW-0539">Nucleus</keyword>
<dbReference type="Pfam" id="PF08084">
    <property type="entry name" value="PROCT"/>
    <property type="match status" value="1"/>
</dbReference>
<evidence type="ECO:0000256" key="2">
    <source>
        <dbReference type="ARBA" id="ARBA00022664"/>
    </source>
</evidence>
<feature type="region of interest" description="Disordered" evidence="9">
    <location>
        <begin position="522"/>
        <end position="573"/>
    </location>
</feature>
<dbReference type="GO" id="GO:0017070">
    <property type="term" value="F:U6 snRNA binding"/>
    <property type="evidence" value="ECO:0007669"/>
    <property type="project" value="InterPro"/>
</dbReference>
<dbReference type="InterPro" id="IPR037518">
    <property type="entry name" value="MPN"/>
</dbReference>
<dbReference type="PANTHER" id="PTHR11140:SF0">
    <property type="entry name" value="PRE-MRNA-PROCESSING-SPLICING FACTOR 8"/>
    <property type="match status" value="1"/>
</dbReference>
<dbReference type="GO" id="GO:0000244">
    <property type="term" value="P:spliceosomal tri-snRNP complex assembly"/>
    <property type="evidence" value="ECO:0007669"/>
    <property type="project" value="TreeGrafter"/>
</dbReference>
<feature type="region of interest" description="Disordered" evidence="9">
    <location>
        <begin position="723"/>
        <end position="747"/>
    </location>
</feature>
<dbReference type="InterPro" id="IPR004042">
    <property type="entry name" value="Intein_endonuc_central"/>
</dbReference>
<evidence type="ECO:0000256" key="4">
    <source>
        <dbReference type="ARBA" id="ARBA00022813"/>
    </source>
</evidence>
<dbReference type="FunFam" id="3.30.420.230:FF:000001">
    <property type="entry name" value="Pre-mRNA-processing-splicing factor 8"/>
    <property type="match status" value="1"/>
</dbReference>
<dbReference type="Pfam" id="PF10596">
    <property type="entry name" value="U6-snRNA_bdg"/>
    <property type="match status" value="1"/>
</dbReference>
<dbReference type="InterPro" id="IPR006141">
    <property type="entry name" value="Intein_N"/>
</dbReference>
<dbReference type="GO" id="GO:0016539">
    <property type="term" value="P:intein-mediated protein splicing"/>
    <property type="evidence" value="ECO:0007669"/>
    <property type="project" value="InterPro"/>
</dbReference>
<gene>
    <name evidence="13" type="ORF">Rt10032_c08g3508</name>
</gene>
<reference evidence="13 14" key="1">
    <citation type="submission" date="2019-07" db="EMBL/GenBank/DDBJ databases">
        <title>Rhodotorula toruloides NBRC10032 genome sequencing.</title>
        <authorList>
            <person name="Shida Y."/>
            <person name="Takaku H."/>
            <person name="Ogasawara W."/>
            <person name="Mori K."/>
        </authorList>
    </citation>
    <scope>NUCLEOTIDE SEQUENCE [LARGE SCALE GENOMIC DNA]</scope>
    <source>
        <strain evidence="13 14">NBRC10032</strain>
    </source>
</reference>
<evidence type="ECO:0000256" key="1">
    <source>
        <dbReference type="ARBA" id="ARBA00004123"/>
    </source>
</evidence>
<keyword evidence="7" id="KW-0508">mRNA splicing</keyword>
<name>A0A511KGJ2_RHOTO</name>
<dbReference type="SUPFAM" id="SSF53098">
    <property type="entry name" value="Ribonuclease H-like"/>
    <property type="match status" value="1"/>
</dbReference>
<dbReference type="InterPro" id="IPR043173">
    <property type="entry name" value="Prp8_domainIV_fingers"/>
</dbReference>
<feature type="compositionally biased region" description="Basic and acidic residues" evidence="9">
    <location>
        <begin position="724"/>
        <end position="736"/>
    </location>
</feature>
<protein>
    <recommendedName>
        <fullName evidence="15">Proteophosphoglycan ppg4</fullName>
    </recommendedName>
</protein>
<feature type="region of interest" description="Disordered" evidence="9">
    <location>
        <begin position="665"/>
        <end position="684"/>
    </location>
</feature>
<dbReference type="InterPro" id="IPR012337">
    <property type="entry name" value="RNaseH-like_sf"/>
</dbReference>
<feature type="signal peptide" evidence="10">
    <location>
        <begin position="1"/>
        <end position="16"/>
    </location>
</feature>
<dbReference type="FunFam" id="3.40.140.10:FF:000002">
    <property type="entry name" value="Pre-mRNA-processing-splicing factor 8"/>
    <property type="match status" value="1"/>
</dbReference>
<dbReference type="OrthoDB" id="1931567at2759"/>
<keyword evidence="6" id="KW-0651">Protein splicing</keyword>
<evidence type="ECO:0000256" key="7">
    <source>
        <dbReference type="ARBA" id="ARBA00023187"/>
    </source>
</evidence>
<proteinExistence type="predicted"/>
<sequence length="1781" mass="196811">MRAFSMVFFALPSVRLLERKLTFAVGPVVQEGLFWEKSCFDPETRLLLANGTIKLAKDIKSDDQLMGDDGTPRNIDAIVKGKSKMFEIKIHGRGNAPLVVTGNHILVLRKKRLVNVPTTAPKTGTAMAAAVNVGGITPDPTGGAVKIIGKDKNVFLYDDGASLKQDPKVNELDSDAEGPPKEKAKPKGNVKGKGKGKEKAKAAEEEDDAKKDDKKQVQGKEPKQQHHLVKYFYGLRSNGDNSLSDGEDDETASAAESASAKDDADKFFKQAKQVGLDVRVDRSAEHEILEIKVEDFMKLTPDEQRKWHLYTAEALSFGFEDDPNDPAVKEHWARLPVHPYLIGLLEADGNEDSPVITNNDEAEIVDFLERYAATLDMNVKHKDGTLSYGFVSKTKAEREAEGLTDDGLATSSDEGLATRQFKSAAIIDDEPSDEEAIPSLVDDTGSISDAFSSGPSTPVVRRKELPSPVLELSSELESLSMFAGSDQSVIVVEPVKMQDSDIELVEPTQQAAARVDRISAAKRVAPSTDGSEGVGHQKKRVPRLALSLSSSEPQAGDLSSADEKTGANGTPANGTPLLASRIALPGIGTSYGCDVNADAAVDRLAGMTDAERRAVQILPDPNPKAATPDAASEVESATSSAKERALAQRDEELVKTLRLGLPIGEHVGREGDEGDDCETDESDESVDVEFVITQRNVFKGLEHKKLTDKHAVELIDAILGGAGESRRGSTVSREDKAMEDDIDSNDGTIFSVVDNPDDDDHERAKKSKRRGRVNVLLDLLRNLGVWPPAGVKRPEDGRSLKHIPEMYIKAPHDVRREVIGGFVDGDGWYEPKGRLIGIAQAIHCHKKLFDDIYFIAQSLGCRASTPIIKKGKWQTFPGGKKYWCSSSVNAVFTGPIEQIKTRFPRKRPSERVESGDHKAFPFTIIEKEEPGDYVGFKVDGNQRFLRDDFLVVHNSGFEESMKFKKLTNAQRSGLSQVPNRRFTLWWSPTINRANVYVGFQVQLDLTGVFMHGKIPTLKISLIQIFRAHLWQKIHESVVMDLCQVFDQELEALQIETVQKETIHPRKSYKMNSSCADILLFSSYKWNVTRPSLLTDSKDVMDGTTSAKYWVDVQLRWGDFDSHDIERYTRAKFLDYTSDNMSIYPSPTGVLIGIDLAYNLHSAYGNWIPGMKPLVQQAMGKVMKANPALYVLRERIRKSLQLYSSEPTEPYLNSQNYSELFSNQIIWFVDDTQVYRVTIHKTFEGNLTTKPINGAIFIFNPRTGQAFIKIIHTSVWAGQKRLGQLAKWKTAEEVAALVRSLPVEEQPKQVIVTRKGMLDPLEVHLLDFPNIVIKGSELQLPFQACMKLEKFGDLILRATQPQMVLSNMYDDWLKSISSYTAFSRLILLLRAIHVNNEKAKIILRPNKNTVTEPHHVWPTLADEDWMRVEIALRDLILADYGKRNSVNTASLTSSEVRDIILGMEIQAPSVQRQQMAEIEKSTEAAAQVTAVQTRTTNVQGDEIQVVTTTAYEQQVFSSKTDWRIRAISATNIPLRLQHVYVTNDDVKEELPTFVLAKNIMKSFVTSADLRAPVAAYLYGQVAPDNARVVEVKAVAVVPQRSSQRSIELVNDLPSHPLLADLKVVGIIATQAQETQSLTPADACLFAKLMAQHSEIDGSSIFLTVAFTPGSLSLAAYALTPKGFEWGRNADPNSPAGYNPASMVDRAQLLLSDRILGSTFAPVGGVWSYSTGLGAAFSPTMPYSVTLVGQPMPYWAPEHRPAHFTSFASVDTELDVDAEDAFA</sequence>
<dbReference type="Gene3D" id="3.40.140.10">
    <property type="entry name" value="Cytidine Deaminase, domain 2"/>
    <property type="match status" value="1"/>
</dbReference>
<keyword evidence="10" id="KW-0732">Signal</keyword>
<evidence type="ECO:0000256" key="5">
    <source>
        <dbReference type="ARBA" id="ARBA00022884"/>
    </source>
</evidence>
<dbReference type="InterPro" id="IPR012984">
    <property type="entry name" value="PROCT"/>
</dbReference>
<dbReference type="EMBL" id="BJWK01000008">
    <property type="protein sequence ID" value="GEM09491.1"/>
    <property type="molecule type" value="Genomic_DNA"/>
</dbReference>
<evidence type="ECO:0000256" key="3">
    <source>
        <dbReference type="ARBA" id="ARBA00022728"/>
    </source>
</evidence>
<dbReference type="GO" id="GO:0097157">
    <property type="term" value="F:pre-mRNA intronic binding"/>
    <property type="evidence" value="ECO:0007669"/>
    <property type="project" value="TreeGrafter"/>
</dbReference>
<dbReference type="GO" id="GO:0000393">
    <property type="term" value="P:spliceosomal conformational changes to generate catalytic conformation"/>
    <property type="evidence" value="ECO:0007669"/>
    <property type="project" value="UniProtKB-ARBA"/>
</dbReference>
<dbReference type="CDD" id="cd13838">
    <property type="entry name" value="RNase_H_like_Prp8_IV"/>
    <property type="match status" value="1"/>
</dbReference>
<dbReference type="GO" id="GO:0030619">
    <property type="term" value="F:U1 snRNA binding"/>
    <property type="evidence" value="ECO:0007669"/>
    <property type="project" value="TreeGrafter"/>
</dbReference>
<evidence type="ECO:0000313" key="14">
    <source>
        <dbReference type="Proteomes" id="UP000321518"/>
    </source>
</evidence>
<dbReference type="InterPro" id="IPR000555">
    <property type="entry name" value="JAMM/MPN+_dom"/>
</dbReference>